<proteinExistence type="predicted"/>
<dbReference type="PANTHER" id="PTHR23502">
    <property type="entry name" value="MAJOR FACILITATOR SUPERFAMILY"/>
    <property type="match status" value="1"/>
</dbReference>
<feature type="transmembrane region" description="Helical" evidence="5">
    <location>
        <begin position="50"/>
        <end position="70"/>
    </location>
</feature>
<evidence type="ECO:0008006" key="8">
    <source>
        <dbReference type="Google" id="ProtNLM"/>
    </source>
</evidence>
<feature type="transmembrane region" description="Helical" evidence="5">
    <location>
        <begin position="237"/>
        <end position="256"/>
    </location>
</feature>
<dbReference type="InterPro" id="IPR011701">
    <property type="entry name" value="MFS"/>
</dbReference>
<dbReference type="STRING" id="945553.A0A0D2KNE7"/>
<name>A0A0D2KNE7_HYPSF</name>
<comment type="subcellular location">
    <subcellularLocation>
        <location evidence="1">Membrane</location>
        <topology evidence="1">Multi-pass membrane protein</topology>
    </subcellularLocation>
</comment>
<protein>
    <recommendedName>
        <fullName evidence="8">Major facilitator superfamily (MFS) profile domain-containing protein</fullName>
    </recommendedName>
</protein>
<dbReference type="AlphaFoldDB" id="A0A0D2KNE7"/>
<evidence type="ECO:0000256" key="5">
    <source>
        <dbReference type="SAM" id="Phobius"/>
    </source>
</evidence>
<evidence type="ECO:0000256" key="4">
    <source>
        <dbReference type="ARBA" id="ARBA00023136"/>
    </source>
</evidence>
<keyword evidence="4 5" id="KW-0472">Membrane</keyword>
<dbReference type="EMBL" id="KN817627">
    <property type="protein sequence ID" value="KJA16137.1"/>
    <property type="molecule type" value="Genomic_DNA"/>
</dbReference>
<evidence type="ECO:0000256" key="1">
    <source>
        <dbReference type="ARBA" id="ARBA00004141"/>
    </source>
</evidence>
<accession>A0A0D2KNE7</accession>
<gene>
    <name evidence="6" type="ORF">HYPSUDRAFT_47666</name>
</gene>
<dbReference type="SUPFAM" id="SSF103473">
    <property type="entry name" value="MFS general substrate transporter"/>
    <property type="match status" value="1"/>
</dbReference>
<dbReference type="GO" id="GO:0005886">
    <property type="term" value="C:plasma membrane"/>
    <property type="evidence" value="ECO:0007669"/>
    <property type="project" value="TreeGrafter"/>
</dbReference>
<dbReference type="Proteomes" id="UP000054270">
    <property type="component" value="Unassembled WGS sequence"/>
</dbReference>
<feature type="transmembrane region" description="Helical" evidence="5">
    <location>
        <begin position="20"/>
        <end position="43"/>
    </location>
</feature>
<dbReference type="OrthoDB" id="2585655at2759"/>
<keyword evidence="3 5" id="KW-1133">Transmembrane helix</keyword>
<organism evidence="6 7">
    <name type="scientific">Hypholoma sublateritium (strain FD-334 SS-4)</name>
    <dbReference type="NCBI Taxonomy" id="945553"/>
    <lineage>
        <taxon>Eukaryota</taxon>
        <taxon>Fungi</taxon>
        <taxon>Dikarya</taxon>
        <taxon>Basidiomycota</taxon>
        <taxon>Agaricomycotina</taxon>
        <taxon>Agaricomycetes</taxon>
        <taxon>Agaricomycetidae</taxon>
        <taxon>Agaricales</taxon>
        <taxon>Agaricineae</taxon>
        <taxon>Strophariaceae</taxon>
        <taxon>Hypholoma</taxon>
    </lineage>
</organism>
<feature type="transmembrane region" description="Helical" evidence="5">
    <location>
        <begin position="262"/>
        <end position="287"/>
    </location>
</feature>
<evidence type="ECO:0000313" key="6">
    <source>
        <dbReference type="EMBL" id="KJA16137.1"/>
    </source>
</evidence>
<keyword evidence="7" id="KW-1185">Reference proteome</keyword>
<feature type="transmembrane region" description="Helical" evidence="5">
    <location>
        <begin position="155"/>
        <end position="177"/>
    </location>
</feature>
<evidence type="ECO:0000256" key="3">
    <source>
        <dbReference type="ARBA" id="ARBA00022989"/>
    </source>
</evidence>
<keyword evidence="2 5" id="KW-0812">Transmembrane</keyword>
<evidence type="ECO:0000313" key="7">
    <source>
        <dbReference type="Proteomes" id="UP000054270"/>
    </source>
</evidence>
<evidence type="ECO:0000256" key="2">
    <source>
        <dbReference type="ARBA" id="ARBA00022692"/>
    </source>
</evidence>
<feature type="transmembrane region" description="Helical" evidence="5">
    <location>
        <begin position="299"/>
        <end position="319"/>
    </location>
</feature>
<dbReference type="OMA" id="SGPMSDW"/>
<dbReference type="InterPro" id="IPR036259">
    <property type="entry name" value="MFS_trans_sf"/>
</dbReference>
<dbReference type="GO" id="GO:0022857">
    <property type="term" value="F:transmembrane transporter activity"/>
    <property type="evidence" value="ECO:0007669"/>
    <property type="project" value="InterPro"/>
</dbReference>
<dbReference type="PANTHER" id="PTHR23502:SF2">
    <property type="entry name" value="TRANSPORTER, PUTATIVE (AFU_ORTHOLOGUE AFUA_2G08910)-RELATED"/>
    <property type="match status" value="1"/>
</dbReference>
<feature type="transmembrane region" description="Helical" evidence="5">
    <location>
        <begin position="331"/>
        <end position="350"/>
    </location>
</feature>
<sequence>MGIGAGTVIDIFYGHQRGRAMGIFVLLSTNGAHLAPIMGGYIARDRNWRWCLWASAMINGATFFIILFFMPETLFDRPDESTQEIFADDKEKIDEIEDVSSPREAYRSPPMEFKTYIRRLWFWDLDRPASRQIKAKDFVARPLSLLKYPSVAFPALYLAVNFGLAQIEAGLTVATLFTRIYKFDTAQNGLANGLSQLIGATLGELCSGAVTDAAMRRARKRFIKGGKLVTSELRLQAIWTGAITVPIGLMMYGLTIHFGVNFVAPCVGMVVACFGGQIISSVCYTYSCSDCYRHRSTDVSLCFNVVRQIFGMTLGFYSIPFGELIGFEWSFTVFSAISIVTFLPIVALMYHGRRWRMALGEPSEY</sequence>
<dbReference type="Pfam" id="PF07690">
    <property type="entry name" value="MFS_1"/>
    <property type="match status" value="1"/>
</dbReference>
<dbReference type="Gene3D" id="1.20.1250.20">
    <property type="entry name" value="MFS general substrate transporter like domains"/>
    <property type="match status" value="1"/>
</dbReference>
<reference evidence="7" key="1">
    <citation type="submission" date="2014-04" db="EMBL/GenBank/DDBJ databases">
        <title>Evolutionary Origins and Diversification of the Mycorrhizal Mutualists.</title>
        <authorList>
            <consortium name="DOE Joint Genome Institute"/>
            <consortium name="Mycorrhizal Genomics Consortium"/>
            <person name="Kohler A."/>
            <person name="Kuo A."/>
            <person name="Nagy L.G."/>
            <person name="Floudas D."/>
            <person name="Copeland A."/>
            <person name="Barry K.W."/>
            <person name="Cichocki N."/>
            <person name="Veneault-Fourrey C."/>
            <person name="LaButti K."/>
            <person name="Lindquist E.A."/>
            <person name="Lipzen A."/>
            <person name="Lundell T."/>
            <person name="Morin E."/>
            <person name="Murat C."/>
            <person name="Riley R."/>
            <person name="Ohm R."/>
            <person name="Sun H."/>
            <person name="Tunlid A."/>
            <person name="Henrissat B."/>
            <person name="Grigoriev I.V."/>
            <person name="Hibbett D.S."/>
            <person name="Martin F."/>
        </authorList>
    </citation>
    <scope>NUCLEOTIDE SEQUENCE [LARGE SCALE GENOMIC DNA]</scope>
    <source>
        <strain evidence="7">FD-334 SS-4</strain>
    </source>
</reference>